<dbReference type="PANTHER" id="PTHR46366">
    <property type="entry name" value="PRO-APOPTOTIC SERINE PROTEASE NMA111"/>
    <property type="match status" value="1"/>
</dbReference>
<keyword evidence="8" id="KW-0812">Transmembrane</keyword>
<dbReference type="Gene3D" id="2.30.42.10">
    <property type="match status" value="1"/>
</dbReference>
<evidence type="ECO:0000256" key="4">
    <source>
        <dbReference type="ARBA" id="ARBA00021524"/>
    </source>
</evidence>
<keyword evidence="6" id="KW-0677">Repeat</keyword>
<protein>
    <recommendedName>
        <fullName evidence="3">Pro-apoptotic serine protease NMA111</fullName>
    </recommendedName>
    <alternativeName>
        <fullName evidence="4">Pro-apoptotic serine protease nma111</fullName>
    </alternativeName>
</protein>
<dbReference type="InterPro" id="IPR043504">
    <property type="entry name" value="Peptidase_S1_PA_chymotrypsin"/>
</dbReference>
<feature type="transmembrane region" description="Helical" evidence="8">
    <location>
        <begin position="42"/>
        <end position="62"/>
    </location>
</feature>
<evidence type="ECO:0000256" key="3">
    <source>
        <dbReference type="ARBA" id="ARBA00020338"/>
    </source>
</evidence>
<feature type="transmembrane region" description="Helical" evidence="8">
    <location>
        <begin position="13"/>
        <end position="30"/>
    </location>
</feature>
<dbReference type="PRINTS" id="PR00834">
    <property type="entry name" value="PROTEASES2C"/>
</dbReference>
<evidence type="ECO:0000256" key="1">
    <source>
        <dbReference type="ARBA" id="ARBA00002558"/>
    </source>
</evidence>
<evidence type="ECO:0000256" key="6">
    <source>
        <dbReference type="ARBA" id="ARBA00022737"/>
    </source>
</evidence>
<evidence type="ECO:0000256" key="7">
    <source>
        <dbReference type="SAM" id="MobiDB-lite"/>
    </source>
</evidence>
<comment type="similarity">
    <text evidence="2">Belongs to the peptidase S1C family.</text>
</comment>
<dbReference type="Proteomes" id="UP001287286">
    <property type="component" value="Unassembled WGS sequence"/>
</dbReference>
<dbReference type="Pfam" id="PF12812">
    <property type="entry name" value="PDZ_1"/>
    <property type="match status" value="1"/>
</dbReference>
<feature type="transmembrane region" description="Helical" evidence="8">
    <location>
        <begin position="132"/>
        <end position="156"/>
    </location>
</feature>
<comment type="function">
    <text evidence="1">Nuclear serine protease which mediates apoptosis.</text>
</comment>
<dbReference type="SUPFAM" id="SSF50494">
    <property type="entry name" value="Trypsin-like serine proteases"/>
    <property type="match status" value="1"/>
</dbReference>
<dbReference type="InterPro" id="IPR009003">
    <property type="entry name" value="Peptidase_S1_PA"/>
</dbReference>
<dbReference type="Gene3D" id="2.40.10.10">
    <property type="entry name" value="Trypsin-like serine proteases"/>
    <property type="match status" value="1"/>
</dbReference>
<feature type="transmembrane region" description="Helical" evidence="8">
    <location>
        <begin position="68"/>
        <end position="92"/>
    </location>
</feature>
<gene>
    <name evidence="10" type="ORF">Purlil1_14068</name>
</gene>
<feature type="transmembrane region" description="Helical" evidence="8">
    <location>
        <begin position="104"/>
        <end position="126"/>
    </location>
</feature>
<evidence type="ECO:0000313" key="11">
    <source>
        <dbReference type="Proteomes" id="UP001287286"/>
    </source>
</evidence>
<sequence>MQRGVTQEQIIEASVTASIVVPLLLVYCFSSNHEHHPLRSHLPWIGVASLFLSFAALTFIFFGLTGDAALATFWGCKGGIITTMTIVEFFFALPLISHHPRAGLALNGVWTTLSLTFLGWACWQLVTSGVEALWAMPCLSHAAVLFLAVHLSFTLPVGEDATRWDIRLVSLAVLAAFISASSLALLVCMRALDFHDDVCYGAGPGEEAVPSQIIGRNARCTYNSAPPSQLHDPGAQVSGQQQRSSIQAVPNLTPHGPTSAEPDLRSGAGQDRSQQCAQDQLAAINDTGLSGILTTCRQPLREDRRRLCSFGENPAGTGQATGFVVDANLGHHQIRQSRWLATTARPGARFRPPQATSCYLADDRMKLAAHEEIQIVGNENALGLSIHSGVITQLHIHPPHGRYNSPYCQVKAGAGPGSSGGPVFLKDGALRALCCIQQSKPITRGDIRCRFTPKPFHICRSKQGLSDTWEAERRNSAPEATGMLVAETVLPDGESSGNIVLGDVLIKINDEPVMDFIDLDRKLDTNVGSTIILLLQRQGSDCEVKIRVGDLYRLIPDRFVSVCGSNFHNVSFTTAMRYGVARGVFVCDPLVFLGFGDSSDCYVIVAIGNRKVSHLEHFVTQMKRFSHGSTIAVTFIKLSNSPEVKTSLVKIDRFWIPDMNLWVQNREKGTWDRTELEAPPPPKPPLRQSAWPAEAEYNTSPTERRIYRSLLLKLEPWG</sequence>
<keyword evidence="8" id="KW-1133">Transmembrane helix</keyword>
<evidence type="ECO:0000256" key="5">
    <source>
        <dbReference type="ARBA" id="ARBA00022703"/>
    </source>
</evidence>
<dbReference type="SUPFAM" id="SSF50156">
    <property type="entry name" value="PDZ domain-like"/>
    <property type="match status" value="1"/>
</dbReference>
<evidence type="ECO:0000259" key="9">
    <source>
        <dbReference type="Pfam" id="PF12812"/>
    </source>
</evidence>
<reference evidence="10 11" key="1">
    <citation type="journal article" date="2024" name="Microbiol. Resour. Announc.">
        <title>Genome annotations for the ascomycete fungi Trichoderma harzianum, Trichoderma aggressivum, and Purpureocillium lilacinum.</title>
        <authorList>
            <person name="Beijen E.P.W."/>
            <person name="Ohm R.A."/>
        </authorList>
    </citation>
    <scope>NUCLEOTIDE SEQUENCE [LARGE SCALE GENOMIC DNA]</scope>
    <source>
        <strain evidence="10 11">CBS 150709</strain>
    </source>
</reference>
<feature type="compositionally biased region" description="Polar residues" evidence="7">
    <location>
        <begin position="237"/>
        <end position="250"/>
    </location>
</feature>
<name>A0ABR0BCC7_PURLI</name>
<dbReference type="InterPro" id="IPR036034">
    <property type="entry name" value="PDZ_sf"/>
</dbReference>
<keyword evidence="8" id="KW-0472">Membrane</keyword>
<evidence type="ECO:0000313" key="10">
    <source>
        <dbReference type="EMBL" id="KAK4065022.1"/>
    </source>
</evidence>
<keyword evidence="11" id="KW-1185">Reference proteome</keyword>
<proteinExistence type="inferred from homology"/>
<feature type="region of interest" description="Disordered" evidence="7">
    <location>
        <begin position="672"/>
        <end position="697"/>
    </location>
</feature>
<dbReference type="EMBL" id="JAWRVI010000436">
    <property type="protein sequence ID" value="KAK4065022.1"/>
    <property type="molecule type" value="Genomic_DNA"/>
</dbReference>
<feature type="region of interest" description="Disordered" evidence="7">
    <location>
        <begin position="225"/>
        <end position="277"/>
    </location>
</feature>
<accession>A0ABR0BCC7</accession>
<evidence type="ECO:0000256" key="2">
    <source>
        <dbReference type="ARBA" id="ARBA00010541"/>
    </source>
</evidence>
<feature type="domain" description="PDZ-like" evidence="9">
    <location>
        <begin position="555"/>
        <end position="624"/>
    </location>
</feature>
<dbReference type="PANTHER" id="PTHR46366:SF8">
    <property type="entry name" value="PRO-APOPTOTIC SERINE PROTEASE NMA111"/>
    <property type="match status" value="1"/>
</dbReference>
<comment type="caution">
    <text evidence="10">The sequence shown here is derived from an EMBL/GenBank/DDBJ whole genome shotgun (WGS) entry which is preliminary data.</text>
</comment>
<dbReference type="InterPro" id="IPR025926">
    <property type="entry name" value="PDZ-like_dom"/>
</dbReference>
<feature type="transmembrane region" description="Helical" evidence="8">
    <location>
        <begin position="168"/>
        <end position="192"/>
    </location>
</feature>
<dbReference type="InterPro" id="IPR001940">
    <property type="entry name" value="Peptidase_S1C"/>
</dbReference>
<evidence type="ECO:0000256" key="8">
    <source>
        <dbReference type="SAM" id="Phobius"/>
    </source>
</evidence>
<organism evidence="10 11">
    <name type="scientific">Purpureocillium lilacinum</name>
    <name type="common">Paecilomyces lilacinus</name>
    <dbReference type="NCBI Taxonomy" id="33203"/>
    <lineage>
        <taxon>Eukaryota</taxon>
        <taxon>Fungi</taxon>
        <taxon>Dikarya</taxon>
        <taxon>Ascomycota</taxon>
        <taxon>Pezizomycotina</taxon>
        <taxon>Sordariomycetes</taxon>
        <taxon>Hypocreomycetidae</taxon>
        <taxon>Hypocreales</taxon>
        <taxon>Ophiocordycipitaceae</taxon>
        <taxon>Purpureocillium</taxon>
    </lineage>
</organism>
<keyword evidence="5" id="KW-0053">Apoptosis</keyword>